<dbReference type="AlphaFoldDB" id="A0A930L5B1"/>
<reference evidence="2" key="1">
    <citation type="submission" date="2020-04" db="EMBL/GenBank/DDBJ databases">
        <title>Deep metagenomics examines the oral microbiome during advanced dental caries in children, revealing novel taxa and co-occurrences with host molecules.</title>
        <authorList>
            <person name="Baker J.L."/>
            <person name="Morton J.T."/>
            <person name="Dinis M."/>
            <person name="Alvarez R."/>
            <person name="Tran N.C."/>
            <person name="Knight R."/>
            <person name="Edlund A."/>
        </authorList>
    </citation>
    <scope>NUCLEOTIDE SEQUENCE</scope>
    <source>
        <strain evidence="2">JCVI_29_bin.11</strain>
    </source>
</reference>
<protein>
    <submittedName>
        <fullName evidence="2">Uncharacterized protein</fullName>
    </submittedName>
</protein>
<dbReference type="EMBL" id="JABZXL010000027">
    <property type="protein sequence ID" value="MBF1659832.1"/>
    <property type="molecule type" value="Genomic_DNA"/>
</dbReference>
<dbReference type="Proteomes" id="UP000713964">
    <property type="component" value="Unassembled WGS sequence"/>
</dbReference>
<evidence type="ECO:0000313" key="2">
    <source>
        <dbReference type="EMBL" id="MBF1659832.1"/>
    </source>
</evidence>
<keyword evidence="1" id="KW-0472">Membrane</keyword>
<evidence type="ECO:0000256" key="1">
    <source>
        <dbReference type="SAM" id="Phobius"/>
    </source>
</evidence>
<feature type="transmembrane region" description="Helical" evidence="1">
    <location>
        <begin position="35"/>
        <end position="55"/>
    </location>
</feature>
<evidence type="ECO:0000313" key="3">
    <source>
        <dbReference type="Proteomes" id="UP000713964"/>
    </source>
</evidence>
<proteinExistence type="predicted"/>
<name>A0A930L5B1_9MICC</name>
<comment type="caution">
    <text evidence="2">The sequence shown here is derived from an EMBL/GenBank/DDBJ whole genome shotgun (WGS) entry which is preliminary data.</text>
</comment>
<keyword evidence="1" id="KW-0812">Transmembrane</keyword>
<organism evidence="2 3">
    <name type="scientific">Rothia mucilaginosa</name>
    <dbReference type="NCBI Taxonomy" id="43675"/>
    <lineage>
        <taxon>Bacteria</taxon>
        <taxon>Bacillati</taxon>
        <taxon>Actinomycetota</taxon>
        <taxon>Actinomycetes</taxon>
        <taxon>Micrococcales</taxon>
        <taxon>Micrococcaceae</taxon>
        <taxon>Rothia</taxon>
    </lineage>
</organism>
<keyword evidence="1" id="KW-1133">Transmembrane helix</keyword>
<accession>A0A930L5B1</accession>
<gene>
    <name evidence="2" type="ORF">HXO58_08370</name>
</gene>
<sequence>MTVRSSRTYREATRQGTESRKTMFPWIKKLLTPEFRIFISLVLGMGLLFTFIHYVGHYEDKNWYAVCSVNVAKVEDIGGQVSNSTVLSPKGVFETSECGVFEMYNAPDGKNIPEYVSAIQAGKKYKMYKSLSTRNDDRDFNTVRLEEIKE</sequence>